<keyword evidence="4" id="KW-0378">Hydrolase</keyword>
<dbReference type="OrthoDB" id="9776488at2"/>
<dbReference type="Gene3D" id="3.20.20.140">
    <property type="entry name" value="Metal-dependent hydrolases"/>
    <property type="match status" value="1"/>
</dbReference>
<reference evidence="4 5" key="1">
    <citation type="submission" date="2013-12" db="EMBL/GenBank/DDBJ databases">
        <authorList>
            <person name="Stott M."/>
        </authorList>
    </citation>
    <scope>NUCLEOTIDE SEQUENCE [LARGE SCALE GENOMIC DNA]</scope>
    <source>
        <strain evidence="4 5">K22</strain>
    </source>
</reference>
<evidence type="ECO:0000256" key="2">
    <source>
        <dbReference type="SAM" id="SignalP"/>
    </source>
</evidence>
<dbReference type="GO" id="GO:0016810">
    <property type="term" value="F:hydrolase activity, acting on carbon-nitrogen (but not peptide) bonds"/>
    <property type="evidence" value="ECO:0007669"/>
    <property type="project" value="InterPro"/>
</dbReference>
<dbReference type="InterPro" id="IPR051781">
    <property type="entry name" value="Metallo-dep_Hydrolase"/>
</dbReference>
<protein>
    <submittedName>
        <fullName evidence="4">Amidohydrolase, imidazolonepropionase</fullName>
    </submittedName>
</protein>
<dbReference type="STRING" id="454194.PYK22_02637"/>
<dbReference type="Gene3D" id="2.30.40.10">
    <property type="entry name" value="Urease, subunit C, domain 1"/>
    <property type="match status" value="1"/>
</dbReference>
<sequence precursor="true">MRKALVGSSHAVVYLMAALLAFSPTFHLYAQQQATVEAVNTYAITGARIVTVAGPVIERGTVVIRNGLIEAVGANVSPPPDARVIDGTGLTVYPGLIDANSSLGIPAPTPSPRPTASPGAAQLPAFLAQPAPSFSAPNSSQPPGLQPEVMAADLIRPGGEQIEAARSAGIAAALTAPREGIFIGQSALINLAGDTPQQMIIRSPVALHIGFTPLRGGTYPGSLMGVFAAIRQMFLDAQRYDQAWQTYERNPRGLRRPEPDKSLAALVPYVKGQLPVVMYADTEREIRRALDLAQEFNLKAIIAGGTEAWKVADRLRQQRVPVLVSLNFPRRTTAANPEADPEPLRVLRLRVEAPRNPARLAAAGVAFAFQSGGLTNMADFLNNAARAVENGLAREEALRAMTIRAAEILGVADRLGTIEPGKIANLTITRGDIFDRNRRIAYVFIDGRPAELRPETAAPGQAAGASGDWALRIVSAEGRQLSVTLSLQQQGDRLSGSMQGDLGSTEIANGSISSAGEFRFTARIQYEGQTTEATFTGTVQGNEMRGSVQIVGRSPANFTGTRAGGPRRAGPPPQDGGAVPDLSGTWSLTFDLGDQSLPATLTLQQRERSLTGTLQSTLGTVEISDGFVGPEGFRFATTVTFDGESLNLAFSGTAQGDQMSGTVFSSRGTVTFKGTRPQARGGER</sequence>
<feature type="signal peptide" evidence="2">
    <location>
        <begin position="1"/>
        <end position="30"/>
    </location>
</feature>
<name>A0A0B6X2T3_9BACT</name>
<dbReference type="SUPFAM" id="SSF51556">
    <property type="entry name" value="Metallo-dependent hydrolases"/>
    <property type="match status" value="1"/>
</dbReference>
<dbReference type="Pfam" id="PF01979">
    <property type="entry name" value="Amidohydro_1"/>
    <property type="match status" value="1"/>
</dbReference>
<evidence type="ECO:0000256" key="1">
    <source>
        <dbReference type="SAM" id="MobiDB-lite"/>
    </source>
</evidence>
<proteinExistence type="predicted"/>
<organism evidence="4 5">
    <name type="scientific">Pyrinomonas methylaliphatogenes</name>
    <dbReference type="NCBI Taxonomy" id="454194"/>
    <lineage>
        <taxon>Bacteria</taxon>
        <taxon>Pseudomonadati</taxon>
        <taxon>Acidobacteriota</taxon>
        <taxon>Blastocatellia</taxon>
        <taxon>Blastocatellales</taxon>
        <taxon>Pyrinomonadaceae</taxon>
        <taxon>Pyrinomonas</taxon>
    </lineage>
</organism>
<evidence type="ECO:0000313" key="5">
    <source>
        <dbReference type="Proteomes" id="UP000031518"/>
    </source>
</evidence>
<dbReference type="Proteomes" id="UP000031518">
    <property type="component" value="Unassembled WGS sequence"/>
</dbReference>
<dbReference type="InterPro" id="IPR006680">
    <property type="entry name" value="Amidohydro-rel"/>
</dbReference>
<keyword evidence="2" id="KW-0732">Signal</keyword>
<dbReference type="SUPFAM" id="SSF51338">
    <property type="entry name" value="Composite domain of metallo-dependent hydrolases"/>
    <property type="match status" value="1"/>
</dbReference>
<feature type="region of interest" description="Disordered" evidence="1">
    <location>
        <begin position="554"/>
        <end position="577"/>
    </location>
</feature>
<dbReference type="AlphaFoldDB" id="A0A0B6X2T3"/>
<feature type="domain" description="Amidohydrolase-related" evidence="3">
    <location>
        <begin position="364"/>
        <end position="448"/>
    </location>
</feature>
<dbReference type="InterPro" id="IPR011059">
    <property type="entry name" value="Metal-dep_hydrolase_composite"/>
</dbReference>
<feature type="chain" id="PRO_5002110473" evidence="2">
    <location>
        <begin position="31"/>
        <end position="684"/>
    </location>
</feature>
<dbReference type="PANTHER" id="PTHR43135:SF3">
    <property type="entry name" value="ALPHA-D-RIBOSE 1-METHYLPHOSPHONATE 5-TRIPHOSPHATE DIPHOSPHATASE"/>
    <property type="match status" value="1"/>
</dbReference>
<accession>A0A0B6X2T3</accession>
<dbReference type="RefSeq" id="WP_060635658.1">
    <property type="nucleotide sequence ID" value="NZ_CBXV010000008.1"/>
</dbReference>
<keyword evidence="5" id="KW-1185">Reference proteome</keyword>
<dbReference type="InterPro" id="IPR032466">
    <property type="entry name" value="Metal_Hydrolase"/>
</dbReference>
<evidence type="ECO:0000259" key="3">
    <source>
        <dbReference type="Pfam" id="PF01979"/>
    </source>
</evidence>
<evidence type="ECO:0000313" key="4">
    <source>
        <dbReference type="EMBL" id="CDM66605.1"/>
    </source>
</evidence>
<dbReference type="EMBL" id="CBXV010000008">
    <property type="protein sequence ID" value="CDM66605.1"/>
    <property type="molecule type" value="Genomic_DNA"/>
</dbReference>
<dbReference type="PANTHER" id="PTHR43135">
    <property type="entry name" value="ALPHA-D-RIBOSE 1-METHYLPHOSPHONATE 5-TRIPHOSPHATE DIPHOSPHATASE"/>
    <property type="match status" value="1"/>
</dbReference>
<reference evidence="4 5" key="2">
    <citation type="submission" date="2015-01" db="EMBL/GenBank/DDBJ databases">
        <title>Complete genome sequence of Pyrinomonas methylaliphatogenes type strain K22T.</title>
        <authorList>
            <person name="Lee K.C.Y."/>
            <person name="Power J.F."/>
            <person name="Dunfield P.F."/>
            <person name="Morgan X.C."/>
            <person name="Huttenhower C."/>
            <person name="Stott M.B."/>
        </authorList>
    </citation>
    <scope>NUCLEOTIDE SEQUENCE [LARGE SCALE GENOMIC DNA]</scope>
    <source>
        <strain evidence="4 5">K22</strain>
    </source>
</reference>
<gene>
    <name evidence="4" type="ORF">PYK22_02637</name>
</gene>